<dbReference type="AlphaFoldDB" id="A0A6N4TNR6"/>
<dbReference type="EMBL" id="AP019696">
    <property type="protein sequence ID" value="BBK24064.1"/>
    <property type="molecule type" value="Genomic_DNA"/>
</dbReference>
<name>A0A6N4TNR6_9FIRM</name>
<sequence>MCKEENLQLLNIAVAREKQSSKMTSRNDFLKEIGIDERELSELPKIEMECDVYAKH</sequence>
<evidence type="ECO:0000313" key="1">
    <source>
        <dbReference type="EMBL" id="BBK24064.1"/>
    </source>
</evidence>
<dbReference type="KEGG" id="aarg:Aargi30884_pA0050"/>
<dbReference type="Proteomes" id="UP000464754">
    <property type="component" value="Plasmid pABar1"/>
</dbReference>
<gene>
    <name evidence="1" type="ORF">Aargi30884_pA0050</name>
</gene>
<organism evidence="1 2">
    <name type="scientific">Amedibacterium intestinale</name>
    <dbReference type="NCBI Taxonomy" id="2583452"/>
    <lineage>
        <taxon>Bacteria</taxon>
        <taxon>Bacillati</taxon>
        <taxon>Bacillota</taxon>
        <taxon>Erysipelotrichia</taxon>
        <taxon>Erysipelotrichales</taxon>
        <taxon>Erysipelotrichaceae</taxon>
        <taxon>Amedibacterium</taxon>
    </lineage>
</organism>
<evidence type="ECO:0000313" key="2">
    <source>
        <dbReference type="Proteomes" id="UP000464754"/>
    </source>
</evidence>
<geneLocation type="plasmid" evidence="2">
    <name>pabar1 dna</name>
</geneLocation>
<proteinExistence type="predicted"/>
<accession>A0A6N4TNR6</accession>
<protein>
    <submittedName>
        <fullName evidence="1">Uncharacterized protein</fullName>
    </submittedName>
</protein>
<dbReference type="RefSeq" id="WP_163052728.1">
    <property type="nucleotide sequence ID" value="NZ_AP019696.1"/>
</dbReference>
<keyword evidence="2" id="KW-1185">Reference proteome</keyword>
<reference evidence="2" key="1">
    <citation type="submission" date="2019-05" db="EMBL/GenBank/DDBJ databases">
        <title>Complete genome sequencing of Absiella argi strain JCM 30884.</title>
        <authorList>
            <person name="Sakamoto M."/>
            <person name="Murakami T."/>
            <person name="Mori H."/>
        </authorList>
    </citation>
    <scope>NUCLEOTIDE SEQUENCE [LARGE SCALE GENOMIC DNA]</scope>
    <source>
        <strain evidence="2">JCM 30884</strain>
    </source>
</reference>
<keyword evidence="1" id="KW-0614">Plasmid</keyword>